<feature type="region of interest" description="Disordered" evidence="1">
    <location>
        <begin position="1"/>
        <end position="33"/>
    </location>
</feature>
<proteinExistence type="predicted"/>
<reference evidence="2 3" key="1">
    <citation type="submission" date="2022-06" db="EMBL/GenBank/DDBJ databases">
        <authorList>
            <person name="Jeon C.O."/>
        </authorList>
    </citation>
    <scope>NUCLEOTIDE SEQUENCE [LARGE SCALE GENOMIC DNA]</scope>
    <source>
        <strain evidence="2 3">KCTC 13943</strain>
    </source>
</reference>
<protein>
    <recommendedName>
        <fullName evidence="4">2-keto-3-deoxygluconate kinase</fullName>
    </recommendedName>
</protein>
<evidence type="ECO:0000313" key="2">
    <source>
        <dbReference type="EMBL" id="MCM2533235.1"/>
    </source>
</evidence>
<accession>A0ABT0WA75</accession>
<organism evidence="2 3">
    <name type="scientific">Neobacillus pocheonensis</name>
    <dbReference type="NCBI Taxonomy" id="363869"/>
    <lineage>
        <taxon>Bacteria</taxon>
        <taxon>Bacillati</taxon>
        <taxon>Bacillota</taxon>
        <taxon>Bacilli</taxon>
        <taxon>Bacillales</taxon>
        <taxon>Bacillaceae</taxon>
        <taxon>Neobacillus</taxon>
    </lineage>
</organism>
<feature type="compositionally biased region" description="Basic residues" evidence="1">
    <location>
        <begin position="19"/>
        <end position="33"/>
    </location>
</feature>
<gene>
    <name evidence="2" type="ORF">NDK43_13535</name>
</gene>
<name>A0ABT0WA75_9BACI</name>
<evidence type="ECO:0008006" key="4">
    <source>
        <dbReference type="Google" id="ProtNLM"/>
    </source>
</evidence>
<feature type="region of interest" description="Disordered" evidence="1">
    <location>
        <begin position="88"/>
        <end position="112"/>
    </location>
</feature>
<feature type="compositionally biased region" description="Basic and acidic residues" evidence="1">
    <location>
        <begin position="1"/>
        <end position="18"/>
    </location>
</feature>
<evidence type="ECO:0000256" key="1">
    <source>
        <dbReference type="SAM" id="MobiDB-lite"/>
    </source>
</evidence>
<dbReference type="EMBL" id="JAMQCR010000001">
    <property type="protein sequence ID" value="MCM2533235.1"/>
    <property type="molecule type" value="Genomic_DNA"/>
</dbReference>
<comment type="caution">
    <text evidence="2">The sequence shown here is derived from an EMBL/GenBank/DDBJ whole genome shotgun (WGS) entry which is preliminary data.</text>
</comment>
<dbReference type="Proteomes" id="UP001523262">
    <property type="component" value="Unassembled WGS sequence"/>
</dbReference>
<evidence type="ECO:0000313" key="3">
    <source>
        <dbReference type="Proteomes" id="UP001523262"/>
    </source>
</evidence>
<sequence length="112" mass="13273">MKNDEGNKKDGMHRDDNHKRKGHHHHGAKTFRRGRALEFLERMYVKRATLKQQLDAPEFQSINQIIIGELKAIETVIDEFIKLFELHESEEMETENKKTKEESSHNEEEAME</sequence>
<keyword evidence="3" id="KW-1185">Reference proteome</keyword>